<dbReference type="CDD" id="cd03225">
    <property type="entry name" value="ABC_cobalt_CbiO_domain1"/>
    <property type="match status" value="1"/>
</dbReference>
<dbReference type="GO" id="GO:0042626">
    <property type="term" value="F:ATPase-coupled transmembrane transporter activity"/>
    <property type="evidence" value="ECO:0007669"/>
    <property type="project" value="TreeGrafter"/>
</dbReference>
<dbReference type="InterPro" id="IPR003439">
    <property type="entry name" value="ABC_transporter-like_ATP-bd"/>
</dbReference>
<dbReference type="Gene3D" id="3.40.50.300">
    <property type="entry name" value="P-loop containing nucleotide triphosphate hydrolases"/>
    <property type="match status" value="1"/>
</dbReference>
<proteinExistence type="inferred from homology"/>
<name>A0A6A8MEH3_9LACO</name>
<reference evidence="10 11" key="1">
    <citation type="submission" date="2019-08" db="EMBL/GenBank/DDBJ databases">
        <title>In-depth cultivation of the pig gut microbiome towards novel bacterial diversity and tailored functional studies.</title>
        <authorList>
            <person name="Wylensek D."/>
            <person name="Hitch T.C.A."/>
            <person name="Clavel T."/>
        </authorList>
    </citation>
    <scope>NUCLEOTIDE SEQUENCE [LARGE SCALE GENOMIC DNA]</scope>
    <source>
        <strain evidence="10 11">Bifido-178-WT-2B</strain>
    </source>
</reference>
<evidence type="ECO:0000256" key="8">
    <source>
        <dbReference type="ARBA" id="ARBA00023136"/>
    </source>
</evidence>
<keyword evidence="8" id="KW-0472">Membrane</keyword>
<evidence type="ECO:0000256" key="2">
    <source>
        <dbReference type="ARBA" id="ARBA00005417"/>
    </source>
</evidence>
<keyword evidence="11" id="KW-1185">Reference proteome</keyword>
<evidence type="ECO:0000256" key="4">
    <source>
        <dbReference type="ARBA" id="ARBA00022475"/>
    </source>
</evidence>
<dbReference type="Proteomes" id="UP000438120">
    <property type="component" value="Unassembled WGS sequence"/>
</dbReference>
<keyword evidence="5" id="KW-0547">Nucleotide-binding</keyword>
<evidence type="ECO:0000313" key="10">
    <source>
        <dbReference type="EMBL" id="MST87185.1"/>
    </source>
</evidence>
<dbReference type="SMART" id="SM00382">
    <property type="entry name" value="AAA"/>
    <property type="match status" value="1"/>
</dbReference>
<dbReference type="PROSITE" id="PS00211">
    <property type="entry name" value="ABC_TRANSPORTER_1"/>
    <property type="match status" value="1"/>
</dbReference>
<dbReference type="EMBL" id="VUMX01000013">
    <property type="protein sequence ID" value="MST87185.1"/>
    <property type="molecule type" value="Genomic_DNA"/>
</dbReference>
<keyword evidence="7" id="KW-1278">Translocase</keyword>
<dbReference type="OrthoDB" id="501320at2"/>
<gene>
    <name evidence="10" type="ORF">FYJ62_05925</name>
</gene>
<dbReference type="Pfam" id="PF00005">
    <property type="entry name" value="ABC_tran"/>
    <property type="match status" value="1"/>
</dbReference>
<evidence type="ECO:0000256" key="1">
    <source>
        <dbReference type="ARBA" id="ARBA00004202"/>
    </source>
</evidence>
<comment type="caution">
    <text evidence="10">The sequence shown here is derived from an EMBL/GenBank/DDBJ whole genome shotgun (WGS) entry which is preliminary data.</text>
</comment>
<feature type="domain" description="ABC transporter" evidence="9">
    <location>
        <begin position="6"/>
        <end position="244"/>
    </location>
</feature>
<dbReference type="AlphaFoldDB" id="A0A6A8MEH3"/>
<organism evidence="10 11">
    <name type="scientific">Lactobacillus porci</name>
    <dbReference type="NCBI Taxonomy" id="2012477"/>
    <lineage>
        <taxon>Bacteria</taxon>
        <taxon>Bacillati</taxon>
        <taxon>Bacillota</taxon>
        <taxon>Bacilli</taxon>
        <taxon>Lactobacillales</taxon>
        <taxon>Lactobacillaceae</taxon>
        <taxon>Lactobacillus</taxon>
    </lineage>
</organism>
<dbReference type="InterPro" id="IPR027417">
    <property type="entry name" value="P-loop_NTPase"/>
</dbReference>
<dbReference type="PANTHER" id="PTHR43553:SF24">
    <property type="entry name" value="ENERGY-COUPLING FACTOR TRANSPORTER ATP-BINDING PROTEIN ECFA1"/>
    <property type="match status" value="1"/>
</dbReference>
<dbReference type="GO" id="GO:0043190">
    <property type="term" value="C:ATP-binding cassette (ABC) transporter complex"/>
    <property type="evidence" value="ECO:0007669"/>
    <property type="project" value="TreeGrafter"/>
</dbReference>
<keyword evidence="6 10" id="KW-0067">ATP-binding</keyword>
<dbReference type="InterPro" id="IPR015856">
    <property type="entry name" value="ABC_transpr_CbiO/EcfA_su"/>
</dbReference>
<dbReference type="SUPFAM" id="SSF52540">
    <property type="entry name" value="P-loop containing nucleoside triphosphate hydrolases"/>
    <property type="match status" value="1"/>
</dbReference>
<comment type="subcellular location">
    <subcellularLocation>
        <location evidence="1">Cell membrane</location>
        <topology evidence="1">Peripheral membrane protein</topology>
    </subcellularLocation>
</comment>
<dbReference type="PANTHER" id="PTHR43553">
    <property type="entry name" value="HEAVY METAL TRANSPORTER"/>
    <property type="match status" value="1"/>
</dbReference>
<evidence type="ECO:0000259" key="9">
    <source>
        <dbReference type="PROSITE" id="PS50893"/>
    </source>
</evidence>
<dbReference type="InterPro" id="IPR017871">
    <property type="entry name" value="ABC_transporter-like_CS"/>
</dbReference>
<accession>A0A6A8MEH3</accession>
<dbReference type="PROSITE" id="PS50893">
    <property type="entry name" value="ABC_TRANSPORTER_2"/>
    <property type="match status" value="1"/>
</dbReference>
<dbReference type="GO" id="GO:0005524">
    <property type="term" value="F:ATP binding"/>
    <property type="evidence" value="ECO:0007669"/>
    <property type="project" value="UniProtKB-KW"/>
</dbReference>
<evidence type="ECO:0000313" key="11">
    <source>
        <dbReference type="Proteomes" id="UP000438120"/>
    </source>
</evidence>
<evidence type="ECO:0000256" key="3">
    <source>
        <dbReference type="ARBA" id="ARBA00022448"/>
    </source>
</evidence>
<comment type="similarity">
    <text evidence="2">Belongs to the ABC transporter superfamily.</text>
</comment>
<protein>
    <submittedName>
        <fullName evidence="10">ABC transporter ATP-binding protein</fullName>
    </submittedName>
</protein>
<dbReference type="InterPro" id="IPR003593">
    <property type="entry name" value="AAA+_ATPase"/>
</dbReference>
<evidence type="ECO:0000256" key="6">
    <source>
        <dbReference type="ARBA" id="ARBA00022840"/>
    </source>
</evidence>
<sequence length="275" mass="29703">MASRQIALKNLSVQYLGFEDWVLKEITVFAPVGAKIGLVGPSKGGRSTLLNLFAGIIPKIIPAKIKGKVTLGDNDYRDLAPELRKTTGVVLQDSASQLSGLADSVYDELAFALVNRGLDPLTIQDRVAAVASQFDLEDYLEQAPTALSGGQMQRLAIASALALNPQFLLLDDPTSQMDPVGRQHFFSWLKQQKDQTVFIASGEVDDLAEVCDQIWVLEAGRLAASGTPQAVFNQLKDDPLVAKPTSLELAKRLKIKRPDGSYPVTASELKEAAGK</sequence>
<dbReference type="GO" id="GO:0016887">
    <property type="term" value="F:ATP hydrolysis activity"/>
    <property type="evidence" value="ECO:0007669"/>
    <property type="project" value="InterPro"/>
</dbReference>
<keyword evidence="4" id="KW-1003">Cell membrane</keyword>
<dbReference type="RefSeq" id="WP_154548726.1">
    <property type="nucleotide sequence ID" value="NZ_VUMX01000013.1"/>
</dbReference>
<evidence type="ECO:0000256" key="7">
    <source>
        <dbReference type="ARBA" id="ARBA00022967"/>
    </source>
</evidence>
<keyword evidence="3" id="KW-0813">Transport</keyword>
<dbReference type="InterPro" id="IPR050095">
    <property type="entry name" value="ECF_ABC_transporter_ATP-bd"/>
</dbReference>
<evidence type="ECO:0000256" key="5">
    <source>
        <dbReference type="ARBA" id="ARBA00022741"/>
    </source>
</evidence>